<evidence type="ECO:0000313" key="1">
    <source>
        <dbReference type="EMBL" id="MFC3230325.1"/>
    </source>
</evidence>
<name>A0ABV7L7J8_9PROT</name>
<dbReference type="EMBL" id="JBHRTR010000037">
    <property type="protein sequence ID" value="MFC3230325.1"/>
    <property type="molecule type" value="Genomic_DNA"/>
</dbReference>
<protein>
    <recommendedName>
        <fullName evidence="3">DUF1127 domain-containing protein</fullName>
    </recommendedName>
</protein>
<dbReference type="RefSeq" id="WP_379905388.1">
    <property type="nucleotide sequence ID" value="NZ_JBHRTR010000037.1"/>
</dbReference>
<evidence type="ECO:0008006" key="3">
    <source>
        <dbReference type="Google" id="ProtNLM"/>
    </source>
</evidence>
<keyword evidence="2" id="KW-1185">Reference proteome</keyword>
<comment type="caution">
    <text evidence="1">The sequence shown here is derived from an EMBL/GenBank/DDBJ whole genome shotgun (WGS) entry which is preliminary data.</text>
</comment>
<dbReference type="Proteomes" id="UP001595528">
    <property type="component" value="Unassembled WGS sequence"/>
</dbReference>
<proteinExistence type="predicted"/>
<accession>A0ABV7L7J8</accession>
<reference evidence="2" key="1">
    <citation type="journal article" date="2019" name="Int. J. Syst. Evol. Microbiol.">
        <title>The Global Catalogue of Microorganisms (GCM) 10K type strain sequencing project: providing services to taxonomists for standard genome sequencing and annotation.</title>
        <authorList>
            <consortium name="The Broad Institute Genomics Platform"/>
            <consortium name="The Broad Institute Genome Sequencing Center for Infectious Disease"/>
            <person name="Wu L."/>
            <person name="Ma J."/>
        </authorList>
    </citation>
    <scope>NUCLEOTIDE SEQUENCE [LARGE SCALE GENOMIC DNA]</scope>
    <source>
        <strain evidence="2">KCTC 42964</strain>
    </source>
</reference>
<sequence>MGHHAQEQNIVWLPSTDGIVQMGKRTVGVRAGDMMRRVALSALRLPWTTWRAYRTWYRCRQALHDLRQADPRLLRDIGLDQADLWHAVRHGRVDRPDAPGNWQRRP</sequence>
<organism evidence="1 2">
    <name type="scientific">Marinibaculum pumilum</name>
    <dbReference type="NCBI Taxonomy" id="1766165"/>
    <lineage>
        <taxon>Bacteria</taxon>
        <taxon>Pseudomonadati</taxon>
        <taxon>Pseudomonadota</taxon>
        <taxon>Alphaproteobacteria</taxon>
        <taxon>Rhodospirillales</taxon>
        <taxon>Rhodospirillaceae</taxon>
        <taxon>Marinibaculum</taxon>
    </lineage>
</organism>
<gene>
    <name evidence="1" type="ORF">ACFOGJ_23950</name>
</gene>
<evidence type="ECO:0000313" key="2">
    <source>
        <dbReference type="Proteomes" id="UP001595528"/>
    </source>
</evidence>